<dbReference type="AlphaFoldDB" id="A0A6L9Q8I8"/>
<sequence>MDDAPFTEDLDLEGANSREELALVLRQLQILADRPSLRDLERWAFKQGRTLAKSTVADMLSGKRLPTRAALLTFVEACGVPADQLAPWKRTWGRIALAEDGRPSPTAELAEARRQAEQEGRTQAADILAEAHSRTQALIRAALNGAVALGEAAHEQHRQAEAACEQARARSKELIEQAERDAAALVESAKDQRREAERLCEQARGYGQELIKQAEKDAAARLQEAEQHAAELISRELSRARQDAKKIVADAVQQARRVSQPSQAAPSLPPPPFPMSTCIGMPLDRRLMYGTEVPSIRAAWDAMLKHEADATGQSASGAG</sequence>
<feature type="coiled-coil region" evidence="1">
    <location>
        <begin position="157"/>
        <end position="235"/>
    </location>
</feature>
<dbReference type="InterPro" id="IPR001387">
    <property type="entry name" value="Cro/C1-type_HTH"/>
</dbReference>
<feature type="domain" description="HTH cro/C1-type" evidence="2">
    <location>
        <begin position="51"/>
        <end position="85"/>
    </location>
</feature>
<protein>
    <recommendedName>
        <fullName evidence="2">HTH cro/C1-type domain-containing protein</fullName>
    </recommendedName>
</protein>
<evidence type="ECO:0000256" key="1">
    <source>
        <dbReference type="SAM" id="Coils"/>
    </source>
</evidence>
<evidence type="ECO:0000259" key="2">
    <source>
        <dbReference type="PROSITE" id="PS50943"/>
    </source>
</evidence>
<dbReference type="EMBL" id="JAAGLI010000113">
    <property type="protein sequence ID" value="NEA21747.1"/>
    <property type="molecule type" value="Genomic_DNA"/>
</dbReference>
<dbReference type="PROSITE" id="PS50943">
    <property type="entry name" value="HTH_CROC1"/>
    <property type="match status" value="1"/>
</dbReference>
<evidence type="ECO:0000313" key="4">
    <source>
        <dbReference type="Proteomes" id="UP000475532"/>
    </source>
</evidence>
<keyword evidence="1" id="KW-0175">Coiled coil</keyword>
<dbReference type="Proteomes" id="UP000475532">
    <property type="component" value="Unassembled WGS sequence"/>
</dbReference>
<accession>A0A6L9Q8I8</accession>
<reference evidence="3 4" key="1">
    <citation type="submission" date="2020-01" db="EMBL/GenBank/DDBJ databases">
        <title>Insect and environment-associated Actinomycetes.</title>
        <authorList>
            <person name="Currrie C."/>
            <person name="Chevrette M."/>
            <person name="Carlson C."/>
            <person name="Stubbendieck R."/>
            <person name="Wendt-Pienkowski E."/>
        </authorList>
    </citation>
    <scope>NUCLEOTIDE SEQUENCE [LARGE SCALE GENOMIC DNA]</scope>
    <source>
        <strain evidence="3 4">SID10258</strain>
    </source>
</reference>
<proteinExistence type="predicted"/>
<gene>
    <name evidence="3" type="ORF">G3I70_04440</name>
</gene>
<name>A0A6L9Q8I8_9ACTN</name>
<dbReference type="RefSeq" id="WP_163053358.1">
    <property type="nucleotide sequence ID" value="NZ_JAAGLI010000113.1"/>
</dbReference>
<evidence type="ECO:0000313" key="3">
    <source>
        <dbReference type="EMBL" id="NEA21747.1"/>
    </source>
</evidence>
<comment type="caution">
    <text evidence="3">The sequence shown here is derived from an EMBL/GenBank/DDBJ whole genome shotgun (WGS) entry which is preliminary data.</text>
</comment>
<organism evidence="3 4">
    <name type="scientific">Actinomadura bangladeshensis</name>
    <dbReference type="NCBI Taxonomy" id="453573"/>
    <lineage>
        <taxon>Bacteria</taxon>
        <taxon>Bacillati</taxon>
        <taxon>Actinomycetota</taxon>
        <taxon>Actinomycetes</taxon>
        <taxon>Streptosporangiales</taxon>
        <taxon>Thermomonosporaceae</taxon>
        <taxon>Actinomadura</taxon>
    </lineage>
</organism>